<dbReference type="EMBL" id="CAQI01000028">
    <property type="protein sequence ID" value="CCQ44621.1"/>
    <property type="molecule type" value="Genomic_DNA"/>
</dbReference>
<comment type="caution">
    <text evidence="2">The sequence shown here is derived from an EMBL/GenBank/DDBJ whole genome shotgun (WGS) entry which is preliminary data.</text>
</comment>
<keyword evidence="3" id="KW-1185">Reference proteome</keyword>
<protein>
    <recommendedName>
        <fullName evidence="4">DUF2630 domain-containing protein</fullName>
    </recommendedName>
</protein>
<dbReference type="Proteomes" id="UP000035722">
    <property type="component" value="Unassembled WGS sequence"/>
</dbReference>
<name>A0A024GYR5_9MICC</name>
<sequence>MGMDLMVQAYAEGNVAAEGEDMNDEDLLARIQALVEEEHTLRGGSGDGQAPDRARLRQVEERLDQCWDLLRQRRAKAESGENPNDAEARPVSEVEGYKQ</sequence>
<organism evidence="2 3">
    <name type="scientific">Pseudarthrobacter siccitolerans</name>
    <dbReference type="NCBI Taxonomy" id="861266"/>
    <lineage>
        <taxon>Bacteria</taxon>
        <taxon>Bacillati</taxon>
        <taxon>Actinomycetota</taxon>
        <taxon>Actinomycetes</taxon>
        <taxon>Micrococcales</taxon>
        <taxon>Micrococcaceae</taxon>
        <taxon>Pseudarthrobacter</taxon>
    </lineage>
</organism>
<dbReference type="STRING" id="861266.ARTSIC4J27_548"/>
<proteinExistence type="predicted"/>
<accession>A0A024GYR5</accession>
<evidence type="ECO:0000313" key="2">
    <source>
        <dbReference type="EMBL" id="CCQ44621.1"/>
    </source>
</evidence>
<dbReference type="InterPro" id="IPR020311">
    <property type="entry name" value="Uncharacterised_Rv0898c"/>
</dbReference>
<dbReference type="Pfam" id="PF10944">
    <property type="entry name" value="DUF2630"/>
    <property type="match status" value="1"/>
</dbReference>
<evidence type="ECO:0008006" key="4">
    <source>
        <dbReference type="Google" id="ProtNLM"/>
    </source>
</evidence>
<gene>
    <name evidence="2" type="ORF">ARTSIC4J27_548</name>
</gene>
<feature type="region of interest" description="Disordered" evidence="1">
    <location>
        <begin position="74"/>
        <end position="99"/>
    </location>
</feature>
<dbReference type="AlphaFoldDB" id="A0A024GYR5"/>
<evidence type="ECO:0000313" key="3">
    <source>
        <dbReference type="Proteomes" id="UP000035722"/>
    </source>
</evidence>
<reference evidence="3" key="1">
    <citation type="journal article" date="2014" name="Genome Announc.">
        <title>Genome Sequence of Arthrobacter siccitolerans 4J27, a Xeroprotectant-Producing Desiccation-Tolerant Microorganism.</title>
        <authorList>
            <person name="Manzanera M."/>
            <person name="Santa-Cruz-Calvo L."/>
            <person name="Vilchez J.I."/>
            <person name="Garcia-Fontana C."/>
            <person name="Silva-Castro G.A."/>
            <person name="Calvo C."/>
            <person name="Gonzalez-Lopez J."/>
        </authorList>
    </citation>
    <scope>NUCLEOTIDE SEQUENCE [LARGE SCALE GENOMIC DNA]</scope>
    <source>
        <strain evidence="3">4J27</strain>
    </source>
</reference>
<feature type="compositionally biased region" description="Basic and acidic residues" evidence="1">
    <location>
        <begin position="86"/>
        <end position="99"/>
    </location>
</feature>
<evidence type="ECO:0000256" key="1">
    <source>
        <dbReference type="SAM" id="MobiDB-lite"/>
    </source>
</evidence>